<accession>A0A4C1YV32</accession>
<dbReference type="OrthoDB" id="7507297at2759"/>
<keyword evidence="2" id="KW-1185">Reference proteome</keyword>
<dbReference type="AlphaFoldDB" id="A0A4C1YV32"/>
<gene>
    <name evidence="1" type="ORF">EVAR_58833_1</name>
</gene>
<comment type="caution">
    <text evidence="1">The sequence shown here is derived from an EMBL/GenBank/DDBJ whole genome shotgun (WGS) entry which is preliminary data.</text>
</comment>
<proteinExistence type="predicted"/>
<evidence type="ECO:0000313" key="2">
    <source>
        <dbReference type="Proteomes" id="UP000299102"/>
    </source>
</evidence>
<protein>
    <submittedName>
        <fullName evidence="1">Uncharacterized protein</fullName>
    </submittedName>
</protein>
<name>A0A4C1YV32_EUMVA</name>
<sequence length="148" mass="16824">MSPNSMGLRRLITEFLWPPFSSIIRPWLPYSIKVLIKTNETSPKSIALRYLIKNISIFEILISFDMSHGNYDNTRLAINSYLAGHFNFQKFGLISLIYPPLLSGNKPVTLSIVSDTGARMILIEVNNATYSASVVTHKRVQRHWGGQR</sequence>
<evidence type="ECO:0000313" key="1">
    <source>
        <dbReference type="EMBL" id="GBP78782.1"/>
    </source>
</evidence>
<organism evidence="1 2">
    <name type="scientific">Eumeta variegata</name>
    <name type="common">Bagworm moth</name>
    <name type="synonym">Eumeta japonica</name>
    <dbReference type="NCBI Taxonomy" id="151549"/>
    <lineage>
        <taxon>Eukaryota</taxon>
        <taxon>Metazoa</taxon>
        <taxon>Ecdysozoa</taxon>
        <taxon>Arthropoda</taxon>
        <taxon>Hexapoda</taxon>
        <taxon>Insecta</taxon>
        <taxon>Pterygota</taxon>
        <taxon>Neoptera</taxon>
        <taxon>Endopterygota</taxon>
        <taxon>Lepidoptera</taxon>
        <taxon>Glossata</taxon>
        <taxon>Ditrysia</taxon>
        <taxon>Tineoidea</taxon>
        <taxon>Psychidae</taxon>
        <taxon>Oiketicinae</taxon>
        <taxon>Eumeta</taxon>
    </lineage>
</organism>
<dbReference type="EMBL" id="BGZK01001386">
    <property type="protein sequence ID" value="GBP78782.1"/>
    <property type="molecule type" value="Genomic_DNA"/>
</dbReference>
<reference evidence="1 2" key="1">
    <citation type="journal article" date="2019" name="Commun. Biol.">
        <title>The bagworm genome reveals a unique fibroin gene that provides high tensile strength.</title>
        <authorList>
            <person name="Kono N."/>
            <person name="Nakamura H."/>
            <person name="Ohtoshi R."/>
            <person name="Tomita M."/>
            <person name="Numata K."/>
            <person name="Arakawa K."/>
        </authorList>
    </citation>
    <scope>NUCLEOTIDE SEQUENCE [LARGE SCALE GENOMIC DNA]</scope>
</reference>
<dbReference type="Proteomes" id="UP000299102">
    <property type="component" value="Unassembled WGS sequence"/>
</dbReference>